<dbReference type="InterPro" id="IPR003165">
    <property type="entry name" value="Piwi"/>
</dbReference>
<organism evidence="2 3">
    <name type="scientific">Meloidogyne javanica</name>
    <name type="common">Root-knot nematode worm</name>
    <dbReference type="NCBI Taxonomy" id="6303"/>
    <lineage>
        <taxon>Eukaryota</taxon>
        <taxon>Metazoa</taxon>
        <taxon>Ecdysozoa</taxon>
        <taxon>Nematoda</taxon>
        <taxon>Chromadorea</taxon>
        <taxon>Rhabditida</taxon>
        <taxon>Tylenchina</taxon>
        <taxon>Tylenchomorpha</taxon>
        <taxon>Tylenchoidea</taxon>
        <taxon>Meloidogynidae</taxon>
        <taxon>Meloidogyninae</taxon>
        <taxon>Meloidogyne</taxon>
        <taxon>Meloidogyne incognita group</taxon>
    </lineage>
</organism>
<dbReference type="SMART" id="SM00949">
    <property type="entry name" value="PAZ"/>
    <property type="match status" value="1"/>
</dbReference>
<dbReference type="Gene3D" id="3.40.50.2300">
    <property type="match status" value="1"/>
</dbReference>
<dbReference type="WBParaSite" id="scaffold9799_cov202.g14274">
    <property type="protein sequence ID" value="scaffold9799_cov202.g14274"/>
    <property type="gene ID" value="scaffold9799_cov202.g14274"/>
</dbReference>
<dbReference type="InterPro" id="IPR003100">
    <property type="entry name" value="PAZ_dom"/>
</dbReference>
<dbReference type="Pfam" id="PF02171">
    <property type="entry name" value="Piwi"/>
    <property type="match status" value="2"/>
</dbReference>
<dbReference type="Pfam" id="PF02170">
    <property type="entry name" value="PAZ"/>
    <property type="match status" value="1"/>
</dbReference>
<evidence type="ECO:0000313" key="2">
    <source>
        <dbReference type="Proteomes" id="UP000887561"/>
    </source>
</evidence>
<dbReference type="SMART" id="SM00950">
    <property type="entry name" value="Piwi"/>
    <property type="match status" value="1"/>
</dbReference>
<dbReference type="SUPFAM" id="SSF53098">
    <property type="entry name" value="Ribonuclease H-like"/>
    <property type="match status" value="1"/>
</dbReference>
<name>A0A915NDJ3_MELJA</name>
<accession>A0A915NDJ3</accession>
<feature type="domain" description="PAZ" evidence="1">
    <location>
        <begin position="205"/>
        <end position="318"/>
    </location>
</feature>
<proteinExistence type="predicted"/>
<evidence type="ECO:0000313" key="3">
    <source>
        <dbReference type="WBParaSite" id="scaffold9799_cov202.g14274"/>
    </source>
</evidence>
<dbReference type="InterPro" id="IPR036397">
    <property type="entry name" value="RNaseH_sf"/>
</dbReference>
<protein>
    <submittedName>
        <fullName evidence="3">PAZ domain-containing protein</fullName>
    </submittedName>
</protein>
<dbReference type="Gene3D" id="2.170.260.10">
    <property type="entry name" value="paz domain"/>
    <property type="match status" value="1"/>
</dbReference>
<dbReference type="Gene3D" id="3.30.420.10">
    <property type="entry name" value="Ribonuclease H-like superfamily/Ribonuclease H"/>
    <property type="match status" value="2"/>
</dbReference>
<dbReference type="InterPro" id="IPR012337">
    <property type="entry name" value="RNaseH-like_sf"/>
</dbReference>
<sequence length="786" mass="90027">MDIRKTVPQVFQFELTFVGERTVNVQGQQNVKKQQFERGPRNDESKETRRRLIWGLFQQLLDQNRDVFGDNKKTFTYDCATLLYSISDLRMKQGEKREFVLNVERNALEDRAKAYIRNTERIVAYLLRTETVNLKNAVQSYLQGDRSVVQFLELLSSQRMFEKGQHYSFGNRLYEQESTVQLQGVPQILKSGMQKNKSAFFPGVDLLNFVCDFLGVNHPDVIMQNMGRYFDQMNKQIKGLVLQTTHLSENQVTFANSGLTNRPANEITFQREGQTISVVQHFQQTYQMNLRFGRLPCVIQKAGPKESFYPMELVKIVQGQRVPIDKQTPKLTEQMIRQCQVLPAAMQEQITIQRDQGMLQNMNSYFTAHNVRIDPQLCKTEASMLFPPAIQYNPDRVEPSQNGALDWKLIGGGAQNRRFTNPVEWPKLWAVVILQNCVQMDQCQRFCEQLVQTAQRRGIGNAMLPQRVDHYTESSIDYVSEKFQFYATHRCMFVLFFADGKERAHAGDFHHVMKYCEQKYDILTQHVGPKMMSKGVGGGGGGAMIFENILMKTNLKMGGSNFNIVTPDVFKRAIRNNQDVFSEIWMGGRRMFFGIGMSHAPPQTLFERQTGKAPAIPTVVGMAYTTSREMLKLRGTYWFQQARTTIMKEEQMRPLVDAVKNALYIYETENGDQFPEHLIIVPERINSRGRAPEQNCQPGTVVDKGVMNAALTEFLLIPHKALQGTAQPLRCTVVHDSDGSNAQVFELPPPGQGQEEAIQALDNQRTSYFAEVTDQLNPKIPTKFWA</sequence>
<dbReference type="GO" id="GO:0003723">
    <property type="term" value="F:RNA binding"/>
    <property type="evidence" value="ECO:0007669"/>
    <property type="project" value="InterPro"/>
</dbReference>
<dbReference type="AlphaFoldDB" id="A0A915NDJ3"/>
<dbReference type="Proteomes" id="UP000887561">
    <property type="component" value="Unplaced"/>
</dbReference>
<dbReference type="PANTHER" id="PTHR22891">
    <property type="entry name" value="EUKARYOTIC TRANSLATION INITIATION FACTOR 2C"/>
    <property type="match status" value="1"/>
</dbReference>
<dbReference type="CDD" id="cd02846">
    <property type="entry name" value="PAZ_argonaute_like"/>
    <property type="match status" value="1"/>
</dbReference>
<dbReference type="InterPro" id="IPR036085">
    <property type="entry name" value="PAZ_dom_sf"/>
</dbReference>
<dbReference type="PROSITE" id="PS50821">
    <property type="entry name" value="PAZ"/>
    <property type="match status" value="1"/>
</dbReference>
<keyword evidence="2" id="KW-1185">Reference proteome</keyword>
<dbReference type="SUPFAM" id="SSF101690">
    <property type="entry name" value="PAZ domain"/>
    <property type="match status" value="1"/>
</dbReference>
<reference evidence="3" key="1">
    <citation type="submission" date="2022-11" db="UniProtKB">
        <authorList>
            <consortium name="WormBaseParasite"/>
        </authorList>
    </citation>
    <scope>IDENTIFICATION</scope>
</reference>
<evidence type="ECO:0000259" key="1">
    <source>
        <dbReference type="PROSITE" id="PS50821"/>
    </source>
</evidence>